<dbReference type="Proteomes" id="UP001165653">
    <property type="component" value="Unassembled WGS sequence"/>
</dbReference>
<feature type="signal peptide" evidence="1">
    <location>
        <begin position="1"/>
        <end position="16"/>
    </location>
</feature>
<keyword evidence="1" id="KW-0732">Signal</keyword>
<dbReference type="SUPFAM" id="SSF56925">
    <property type="entry name" value="OMPA-like"/>
    <property type="match status" value="1"/>
</dbReference>
<dbReference type="InterPro" id="IPR018550">
    <property type="entry name" value="Lipid-A_deacylase-rel"/>
</dbReference>
<name>A0ABT3G5D5_9BACT</name>
<dbReference type="Pfam" id="PF09411">
    <property type="entry name" value="PagL"/>
    <property type="match status" value="1"/>
</dbReference>
<feature type="chain" id="PRO_5045131686" evidence="1">
    <location>
        <begin position="17"/>
        <end position="191"/>
    </location>
</feature>
<dbReference type="Gene3D" id="2.40.160.20">
    <property type="match status" value="1"/>
</dbReference>
<evidence type="ECO:0000313" key="3">
    <source>
        <dbReference type="Proteomes" id="UP001165653"/>
    </source>
</evidence>
<dbReference type="EMBL" id="JAPDDR010000008">
    <property type="protein sequence ID" value="MCW1915030.1"/>
    <property type="molecule type" value="Genomic_DNA"/>
</dbReference>
<accession>A0ABT3G5D5</accession>
<keyword evidence="3" id="KW-1185">Reference proteome</keyword>
<comment type="caution">
    <text evidence="2">The sequence shown here is derived from an EMBL/GenBank/DDBJ whole genome shotgun (WGS) entry which is preliminary data.</text>
</comment>
<dbReference type="InterPro" id="IPR011250">
    <property type="entry name" value="OMP/PagP_B-barrel"/>
</dbReference>
<keyword evidence="2" id="KW-0378">Hydrolase</keyword>
<dbReference type="GO" id="GO:0016787">
    <property type="term" value="F:hydrolase activity"/>
    <property type="evidence" value="ECO:0007669"/>
    <property type="project" value="UniProtKB-KW"/>
</dbReference>
<evidence type="ECO:0000313" key="2">
    <source>
        <dbReference type="EMBL" id="MCW1915030.1"/>
    </source>
</evidence>
<organism evidence="2 3">
    <name type="scientific">Luteolibacter rhizosphaerae</name>
    <dbReference type="NCBI Taxonomy" id="2989719"/>
    <lineage>
        <taxon>Bacteria</taxon>
        <taxon>Pseudomonadati</taxon>
        <taxon>Verrucomicrobiota</taxon>
        <taxon>Verrucomicrobiia</taxon>
        <taxon>Verrucomicrobiales</taxon>
        <taxon>Verrucomicrobiaceae</taxon>
        <taxon>Luteolibacter</taxon>
    </lineage>
</organism>
<sequence length="191" mass="20794">MKAICLLLASAGIACAADAAHPADAWEFTFESGYLWNIGSNTDIDYEIAPTQLTFRSPTVLDWFAGADGSRLVVRSRFSLLGESIVEGPEDYYIGINGAPSIEYWFPDQKTSAFFSIGGGFGWTNSTRDPEGQGQDFTLNWFSHLGLRREISPNLSVLGGAYFIHHSNGGQTDPNPGIDALGFTLGLGWRF</sequence>
<gene>
    <name evidence="2" type="ORF">OJ996_15695</name>
</gene>
<evidence type="ECO:0000256" key="1">
    <source>
        <dbReference type="SAM" id="SignalP"/>
    </source>
</evidence>
<dbReference type="RefSeq" id="WP_264514573.1">
    <property type="nucleotide sequence ID" value="NZ_JAPDDR010000008.1"/>
</dbReference>
<dbReference type="PROSITE" id="PS51257">
    <property type="entry name" value="PROKAR_LIPOPROTEIN"/>
    <property type="match status" value="1"/>
</dbReference>
<reference evidence="2" key="1">
    <citation type="submission" date="2022-10" db="EMBL/GenBank/DDBJ databases">
        <title>Luteolibacter sp. GHJ8, whole genome shotgun sequencing project.</title>
        <authorList>
            <person name="Zhao G."/>
            <person name="Shen L."/>
        </authorList>
    </citation>
    <scope>NUCLEOTIDE SEQUENCE</scope>
    <source>
        <strain evidence="2">GHJ8</strain>
    </source>
</reference>
<proteinExistence type="predicted"/>
<protein>
    <submittedName>
        <fullName evidence="2">Acyloxyacyl hydrolase</fullName>
    </submittedName>
</protein>